<gene>
    <name evidence="2" type="ORF">GCM10023332_20570</name>
</gene>
<dbReference type="PANTHER" id="PTHR11261">
    <property type="entry name" value="INTERPHOTORECEPTOR RETINOID-BINDING PROTEIN"/>
    <property type="match status" value="1"/>
</dbReference>
<dbReference type="Proteomes" id="UP001501323">
    <property type="component" value="Unassembled WGS sequence"/>
</dbReference>
<dbReference type="PANTHER" id="PTHR11261:SF3">
    <property type="entry name" value="RETINOL-BINDING PROTEIN 3"/>
    <property type="match status" value="1"/>
</dbReference>
<dbReference type="SUPFAM" id="SSF52096">
    <property type="entry name" value="ClpP/crotonase"/>
    <property type="match status" value="1"/>
</dbReference>
<dbReference type="RefSeq" id="WP_345295393.1">
    <property type="nucleotide sequence ID" value="NZ_BAABJY010000002.1"/>
</dbReference>
<dbReference type="SMART" id="SM00245">
    <property type="entry name" value="TSPc"/>
    <property type="match status" value="1"/>
</dbReference>
<evidence type="ECO:0000259" key="1">
    <source>
        <dbReference type="SMART" id="SM00245"/>
    </source>
</evidence>
<name>A0ABP9E493_9GAMM</name>
<evidence type="ECO:0000313" key="3">
    <source>
        <dbReference type="Proteomes" id="UP001501323"/>
    </source>
</evidence>
<feature type="domain" description="Tail specific protease" evidence="1">
    <location>
        <begin position="40"/>
        <end position="242"/>
    </location>
</feature>
<dbReference type="InterPro" id="IPR005151">
    <property type="entry name" value="Tail-specific_protease"/>
</dbReference>
<comment type="caution">
    <text evidence="2">The sequence shown here is derived from an EMBL/GenBank/DDBJ whole genome shotgun (WGS) entry which is preliminary data.</text>
</comment>
<dbReference type="EMBL" id="BAABJY010000002">
    <property type="protein sequence ID" value="GAA4867997.1"/>
    <property type="molecule type" value="Genomic_DNA"/>
</dbReference>
<dbReference type="InterPro" id="IPR029045">
    <property type="entry name" value="ClpP/crotonase-like_dom_sf"/>
</dbReference>
<proteinExistence type="predicted"/>
<sequence>MQEVAPDKHLRLDYEPDREYAPAMGAARIVAQGTDDGGAVRQVVRTGRMDGRSVEQIAYSNFGVARVEHLPGNIGYLKLTRFVPAYLSRDTLRAAIALLAHSDAVVIDLRGNIGGAPDAVGELLSPFFPASGGTLELHAAENRAEGIRSAVTTDPVLARPALATAPLYVLTDKRTASAAEMFAYAARRAGRATLVGETTSGAGNGATRQSVGNGFVLTLSEWRILTGPGWEGVGVAPDLPVAAEDALDRALELASEAIAGQTT</sequence>
<evidence type="ECO:0000313" key="2">
    <source>
        <dbReference type="EMBL" id="GAA4867997.1"/>
    </source>
</evidence>
<organism evidence="2 3">
    <name type="scientific">Luteimonas vadosa</name>
    <dbReference type="NCBI Taxonomy" id="1165507"/>
    <lineage>
        <taxon>Bacteria</taxon>
        <taxon>Pseudomonadati</taxon>
        <taxon>Pseudomonadota</taxon>
        <taxon>Gammaproteobacteria</taxon>
        <taxon>Lysobacterales</taxon>
        <taxon>Lysobacteraceae</taxon>
        <taxon>Luteimonas</taxon>
    </lineage>
</organism>
<keyword evidence="3" id="KW-1185">Reference proteome</keyword>
<dbReference type="Gene3D" id="3.90.226.10">
    <property type="entry name" value="2-enoyl-CoA Hydratase, Chain A, domain 1"/>
    <property type="match status" value="1"/>
</dbReference>
<reference evidence="3" key="1">
    <citation type="journal article" date="2019" name="Int. J. Syst. Evol. Microbiol.">
        <title>The Global Catalogue of Microorganisms (GCM) 10K type strain sequencing project: providing services to taxonomists for standard genome sequencing and annotation.</title>
        <authorList>
            <consortium name="The Broad Institute Genomics Platform"/>
            <consortium name="The Broad Institute Genome Sequencing Center for Infectious Disease"/>
            <person name="Wu L."/>
            <person name="Ma J."/>
        </authorList>
    </citation>
    <scope>NUCLEOTIDE SEQUENCE [LARGE SCALE GENOMIC DNA]</scope>
    <source>
        <strain evidence="3">JCM 18392</strain>
    </source>
</reference>
<dbReference type="Pfam" id="PF03572">
    <property type="entry name" value="Peptidase_S41"/>
    <property type="match status" value="1"/>
</dbReference>
<dbReference type="Gene3D" id="3.30.750.44">
    <property type="match status" value="1"/>
</dbReference>
<protein>
    <recommendedName>
        <fullName evidence="1">Tail specific protease domain-containing protein</fullName>
    </recommendedName>
</protein>
<dbReference type="CDD" id="cd07563">
    <property type="entry name" value="Peptidase_S41_IRBP"/>
    <property type="match status" value="1"/>
</dbReference>
<accession>A0ABP9E493</accession>